<reference evidence="1 2" key="1">
    <citation type="submission" date="2019-02" db="EMBL/GenBank/DDBJ databases">
        <title>Deep-cultivation of Planctomycetes and their phenomic and genomic characterization uncovers novel biology.</title>
        <authorList>
            <person name="Wiegand S."/>
            <person name="Jogler M."/>
            <person name="Boedeker C."/>
            <person name="Pinto D."/>
            <person name="Vollmers J."/>
            <person name="Rivas-Marin E."/>
            <person name="Kohn T."/>
            <person name="Peeters S.H."/>
            <person name="Heuer A."/>
            <person name="Rast P."/>
            <person name="Oberbeckmann S."/>
            <person name="Bunk B."/>
            <person name="Jeske O."/>
            <person name="Meyerdierks A."/>
            <person name="Storesund J.E."/>
            <person name="Kallscheuer N."/>
            <person name="Luecker S."/>
            <person name="Lage O.M."/>
            <person name="Pohl T."/>
            <person name="Merkel B.J."/>
            <person name="Hornburger P."/>
            <person name="Mueller R.-W."/>
            <person name="Bruemmer F."/>
            <person name="Labrenz M."/>
            <person name="Spormann A.M."/>
            <person name="Op Den Camp H."/>
            <person name="Overmann J."/>
            <person name="Amann R."/>
            <person name="Jetten M.S.M."/>
            <person name="Mascher T."/>
            <person name="Medema M.H."/>
            <person name="Devos D.P."/>
            <person name="Kaster A.-K."/>
            <person name="Ovreas L."/>
            <person name="Rohde M."/>
            <person name="Galperin M.Y."/>
            <person name="Jogler C."/>
        </authorList>
    </citation>
    <scope>NUCLEOTIDE SEQUENCE [LARGE SCALE GENOMIC DNA]</scope>
    <source>
        <strain evidence="1 2">CA54</strain>
    </source>
</reference>
<dbReference type="RefSeq" id="WP_146373552.1">
    <property type="nucleotide sequence ID" value="NZ_SJPP01000003.1"/>
</dbReference>
<sequence>MVELIHGAYGVTIAEDREYTYGSADNVNTYRLEYVLNDMWRADWHSRCAIRVADNFGEVASCILLASGYWTDILEHSVILHDDSCIVVVGPCVASVSLPNLRLQWSTIVDEFKCKEILAAANGRNIITRGSNRIACLTYMGEMVWELKGGYQFSNNFQIRSNHLEIIGWDDVPRLFDISTGQEISR</sequence>
<evidence type="ECO:0000313" key="2">
    <source>
        <dbReference type="Proteomes" id="UP000320735"/>
    </source>
</evidence>
<evidence type="ECO:0000313" key="1">
    <source>
        <dbReference type="EMBL" id="TWU06689.1"/>
    </source>
</evidence>
<dbReference type="Proteomes" id="UP000320735">
    <property type="component" value="Unassembled WGS sequence"/>
</dbReference>
<dbReference type="EMBL" id="SJPP01000003">
    <property type="protein sequence ID" value="TWU06689.1"/>
    <property type="molecule type" value="Genomic_DNA"/>
</dbReference>
<dbReference type="AlphaFoldDB" id="A0A5C6B5V9"/>
<proteinExistence type="predicted"/>
<organism evidence="1 2">
    <name type="scientific">Symmachiella macrocystis</name>
    <dbReference type="NCBI Taxonomy" id="2527985"/>
    <lineage>
        <taxon>Bacteria</taxon>
        <taxon>Pseudomonadati</taxon>
        <taxon>Planctomycetota</taxon>
        <taxon>Planctomycetia</taxon>
        <taxon>Planctomycetales</taxon>
        <taxon>Planctomycetaceae</taxon>
        <taxon>Symmachiella</taxon>
    </lineage>
</organism>
<name>A0A5C6B5V9_9PLAN</name>
<protein>
    <submittedName>
        <fullName evidence="1">Uncharacterized protein</fullName>
    </submittedName>
</protein>
<dbReference type="OrthoDB" id="334526at2"/>
<gene>
    <name evidence="1" type="ORF">CA54_50880</name>
</gene>
<keyword evidence="2" id="KW-1185">Reference proteome</keyword>
<comment type="caution">
    <text evidence="1">The sequence shown here is derived from an EMBL/GenBank/DDBJ whole genome shotgun (WGS) entry which is preliminary data.</text>
</comment>
<accession>A0A5C6B5V9</accession>